<dbReference type="SMART" id="SM00342">
    <property type="entry name" value="HTH_ARAC"/>
    <property type="match status" value="1"/>
</dbReference>
<dbReference type="RefSeq" id="WP_186412342.1">
    <property type="nucleotide sequence ID" value="NZ_FLQY01000369.1"/>
</dbReference>
<dbReference type="PRINTS" id="PR00032">
    <property type="entry name" value="HTHARAC"/>
</dbReference>
<dbReference type="Proteomes" id="UP000199600">
    <property type="component" value="Unassembled WGS sequence"/>
</dbReference>
<dbReference type="Pfam" id="PF12833">
    <property type="entry name" value="HTH_18"/>
    <property type="match status" value="1"/>
</dbReference>
<dbReference type="InterPro" id="IPR032687">
    <property type="entry name" value="AraC-type_N"/>
</dbReference>
<name>A0A1A8Y302_9RHOO</name>
<dbReference type="GO" id="GO:0005829">
    <property type="term" value="C:cytosol"/>
    <property type="evidence" value="ECO:0007669"/>
    <property type="project" value="TreeGrafter"/>
</dbReference>
<gene>
    <name evidence="5" type="ORF">PROAA_660007</name>
</gene>
<feature type="domain" description="HTH araC/xylS-type" evidence="4">
    <location>
        <begin position="234"/>
        <end position="332"/>
    </location>
</feature>
<dbReference type="PANTHER" id="PTHR47894">
    <property type="entry name" value="HTH-TYPE TRANSCRIPTIONAL REGULATOR GADX"/>
    <property type="match status" value="1"/>
</dbReference>
<dbReference type="InterPro" id="IPR020449">
    <property type="entry name" value="Tscrpt_reg_AraC-type_HTH"/>
</dbReference>
<evidence type="ECO:0000256" key="2">
    <source>
        <dbReference type="ARBA" id="ARBA00023125"/>
    </source>
</evidence>
<evidence type="ECO:0000313" key="5">
    <source>
        <dbReference type="EMBL" id="SBT10773.1"/>
    </source>
</evidence>
<dbReference type="InterPro" id="IPR018060">
    <property type="entry name" value="HTH_AraC"/>
</dbReference>
<dbReference type="Gene3D" id="1.10.10.60">
    <property type="entry name" value="Homeodomain-like"/>
    <property type="match status" value="1"/>
</dbReference>
<organism evidence="5 6">
    <name type="scientific">Candidatus Propionivibrio aalborgensis</name>
    <dbReference type="NCBI Taxonomy" id="1860101"/>
    <lineage>
        <taxon>Bacteria</taxon>
        <taxon>Pseudomonadati</taxon>
        <taxon>Pseudomonadota</taxon>
        <taxon>Betaproteobacteria</taxon>
        <taxon>Rhodocyclales</taxon>
        <taxon>Rhodocyclaceae</taxon>
        <taxon>Propionivibrio</taxon>
    </lineage>
</organism>
<evidence type="ECO:0000256" key="1">
    <source>
        <dbReference type="ARBA" id="ARBA00023015"/>
    </source>
</evidence>
<dbReference type="GO" id="GO:0000976">
    <property type="term" value="F:transcription cis-regulatory region binding"/>
    <property type="evidence" value="ECO:0007669"/>
    <property type="project" value="TreeGrafter"/>
</dbReference>
<evidence type="ECO:0000313" key="6">
    <source>
        <dbReference type="Proteomes" id="UP000199600"/>
    </source>
</evidence>
<keyword evidence="3" id="KW-0804">Transcription</keyword>
<accession>A0A1A8Y302</accession>
<protein>
    <submittedName>
        <fullName evidence="5">Transcriptional regulator, AraC family</fullName>
    </submittedName>
</protein>
<proteinExistence type="predicted"/>
<evidence type="ECO:0000256" key="3">
    <source>
        <dbReference type="ARBA" id="ARBA00023163"/>
    </source>
</evidence>
<dbReference type="Pfam" id="PF12625">
    <property type="entry name" value="Arabinose_bd"/>
    <property type="match status" value="1"/>
</dbReference>
<dbReference type="InterPro" id="IPR009057">
    <property type="entry name" value="Homeodomain-like_sf"/>
</dbReference>
<keyword evidence="6" id="KW-1185">Reference proteome</keyword>
<evidence type="ECO:0000259" key="4">
    <source>
        <dbReference type="PROSITE" id="PS01124"/>
    </source>
</evidence>
<dbReference type="AlphaFoldDB" id="A0A1A8Y302"/>
<keyword evidence="2" id="KW-0238">DNA-binding</keyword>
<dbReference type="GO" id="GO:0003700">
    <property type="term" value="F:DNA-binding transcription factor activity"/>
    <property type="evidence" value="ECO:0007669"/>
    <property type="project" value="InterPro"/>
</dbReference>
<dbReference type="PANTHER" id="PTHR47894:SF1">
    <property type="entry name" value="HTH-TYPE TRANSCRIPTIONAL REGULATOR VQSM"/>
    <property type="match status" value="1"/>
</dbReference>
<sequence length="332" mass="36880">MASETFLASFGQIGLRLIERLGISPQEFTRPFGLDVKALPGPKARIPARFGDETFARIASLVPDPAFALHSAECWHPSNLGTLGYAWLSSETLRAALARLTRYAKIVGEKATCRCMDRPNGLHLIYESMRGNSLVGYVMTDFAMAIIVDMCRTNFGPSLALESVYLRRPRPVDSRPYEDFYGCPVTFGEAEDGFVLGRHVADKPLPTANQELATTFDAILAAELAKLGSSDIEARARAYLLEQLTSGEPSEALLAREMGMSSRTLQRKLGELELTYRSVLEKTRYDLALRYLDDPAKTITDITFLLGFSEQSAFARAFKRWSGKTPSSCRRR</sequence>
<reference evidence="5 6" key="1">
    <citation type="submission" date="2016-06" db="EMBL/GenBank/DDBJ databases">
        <authorList>
            <person name="Kjaerup R.B."/>
            <person name="Dalgaard T.S."/>
            <person name="Juul-Madsen H.R."/>
        </authorList>
    </citation>
    <scope>NUCLEOTIDE SEQUENCE [LARGE SCALE GENOMIC DNA]</scope>
    <source>
        <strain evidence="5">2</strain>
    </source>
</reference>
<keyword evidence="1" id="KW-0805">Transcription regulation</keyword>
<dbReference type="SUPFAM" id="SSF46689">
    <property type="entry name" value="Homeodomain-like"/>
    <property type="match status" value="1"/>
</dbReference>
<dbReference type="PROSITE" id="PS01124">
    <property type="entry name" value="HTH_ARAC_FAMILY_2"/>
    <property type="match status" value="1"/>
</dbReference>
<dbReference type="EMBL" id="FLQY01000369">
    <property type="protein sequence ID" value="SBT10773.1"/>
    <property type="molecule type" value="Genomic_DNA"/>
</dbReference>